<dbReference type="RefSeq" id="WP_283423259.1">
    <property type="nucleotide sequence ID" value="NZ_FXTZ01000013.1"/>
</dbReference>
<keyword evidence="3" id="KW-1185">Reference proteome</keyword>
<feature type="domain" description="HTH cro/C1-type" evidence="1">
    <location>
        <begin position="20"/>
        <end position="77"/>
    </location>
</feature>
<dbReference type="CDD" id="cd00093">
    <property type="entry name" value="HTH_XRE"/>
    <property type="match status" value="1"/>
</dbReference>
<accession>A0ABY1PBZ0</accession>
<dbReference type="InterPro" id="IPR001387">
    <property type="entry name" value="Cro/C1-type_HTH"/>
</dbReference>
<evidence type="ECO:0000313" key="3">
    <source>
        <dbReference type="Proteomes" id="UP001157960"/>
    </source>
</evidence>
<reference evidence="2 3" key="1">
    <citation type="submission" date="2017-05" db="EMBL/GenBank/DDBJ databases">
        <authorList>
            <person name="Varghese N."/>
            <person name="Submissions S."/>
        </authorList>
    </citation>
    <scope>NUCLEOTIDE SEQUENCE [LARGE SCALE GENOMIC DNA]</scope>
    <source>
        <strain evidence="2 3">DSM 28214</strain>
    </source>
</reference>
<name>A0ABY1PBZ0_9FLAO</name>
<dbReference type="Gene3D" id="1.10.260.40">
    <property type="entry name" value="lambda repressor-like DNA-binding domains"/>
    <property type="match status" value="1"/>
</dbReference>
<protein>
    <submittedName>
        <fullName evidence="2">Helix-turn-helix</fullName>
    </submittedName>
</protein>
<proteinExistence type="predicted"/>
<dbReference type="InterPro" id="IPR010982">
    <property type="entry name" value="Lambda_DNA-bd_dom_sf"/>
</dbReference>
<gene>
    <name evidence="2" type="ORF">SAMN06264346_11359</name>
</gene>
<comment type="caution">
    <text evidence="2">The sequence shown here is derived from an EMBL/GenBank/DDBJ whole genome shotgun (WGS) entry which is preliminary data.</text>
</comment>
<evidence type="ECO:0000313" key="2">
    <source>
        <dbReference type="EMBL" id="SMP31111.1"/>
    </source>
</evidence>
<dbReference type="Proteomes" id="UP001157960">
    <property type="component" value="Unassembled WGS sequence"/>
</dbReference>
<dbReference type="Pfam" id="PF01381">
    <property type="entry name" value="HTH_3"/>
    <property type="match status" value="1"/>
</dbReference>
<dbReference type="EMBL" id="FXTZ01000013">
    <property type="protein sequence ID" value="SMP31111.1"/>
    <property type="molecule type" value="Genomic_DNA"/>
</dbReference>
<dbReference type="PROSITE" id="PS50943">
    <property type="entry name" value="HTH_CROC1"/>
    <property type="match status" value="1"/>
</dbReference>
<evidence type="ECO:0000259" key="1">
    <source>
        <dbReference type="PROSITE" id="PS50943"/>
    </source>
</evidence>
<dbReference type="SMART" id="SM00530">
    <property type="entry name" value="HTH_XRE"/>
    <property type="match status" value="1"/>
</dbReference>
<dbReference type="SUPFAM" id="SSF47413">
    <property type="entry name" value="lambda repressor-like DNA-binding domains"/>
    <property type="match status" value="1"/>
</dbReference>
<sequence>MEKNFSFETTQFDLDFANHIKNLRKSAGLTKEELSLKMGVAKSFVGNVESHTQRHKYSTRHISLLAKAFGFKNISELMDFPTPQHDRIKVTVKQIYNGSGTKVMESEVVGIEGIE</sequence>
<organism evidence="2 3">
    <name type="scientific">Chryseobacterium profundimaris</name>
    <dbReference type="NCBI Taxonomy" id="1387275"/>
    <lineage>
        <taxon>Bacteria</taxon>
        <taxon>Pseudomonadati</taxon>
        <taxon>Bacteroidota</taxon>
        <taxon>Flavobacteriia</taxon>
        <taxon>Flavobacteriales</taxon>
        <taxon>Weeksellaceae</taxon>
        <taxon>Chryseobacterium group</taxon>
        <taxon>Chryseobacterium</taxon>
    </lineage>
</organism>